<organism evidence="1">
    <name type="scientific">Arundo donax</name>
    <name type="common">Giant reed</name>
    <name type="synonym">Donax arundinaceus</name>
    <dbReference type="NCBI Taxonomy" id="35708"/>
    <lineage>
        <taxon>Eukaryota</taxon>
        <taxon>Viridiplantae</taxon>
        <taxon>Streptophyta</taxon>
        <taxon>Embryophyta</taxon>
        <taxon>Tracheophyta</taxon>
        <taxon>Spermatophyta</taxon>
        <taxon>Magnoliopsida</taxon>
        <taxon>Liliopsida</taxon>
        <taxon>Poales</taxon>
        <taxon>Poaceae</taxon>
        <taxon>PACMAD clade</taxon>
        <taxon>Arundinoideae</taxon>
        <taxon>Arundineae</taxon>
        <taxon>Arundo</taxon>
    </lineage>
</organism>
<evidence type="ECO:0000313" key="1">
    <source>
        <dbReference type="EMBL" id="JAE02792.1"/>
    </source>
</evidence>
<reference evidence="1" key="1">
    <citation type="submission" date="2014-09" db="EMBL/GenBank/DDBJ databases">
        <authorList>
            <person name="Magalhaes I.L.F."/>
            <person name="Oliveira U."/>
            <person name="Santos F.R."/>
            <person name="Vidigal T.H.D.A."/>
            <person name="Brescovit A.D."/>
            <person name="Santos A.J."/>
        </authorList>
    </citation>
    <scope>NUCLEOTIDE SEQUENCE</scope>
    <source>
        <tissue evidence="1">Shoot tissue taken approximately 20 cm above the soil surface</tissue>
    </source>
</reference>
<dbReference type="AlphaFoldDB" id="A0A0A9ILT4"/>
<dbReference type="EMBL" id="GBRH01195104">
    <property type="protein sequence ID" value="JAE02792.1"/>
    <property type="molecule type" value="Transcribed_RNA"/>
</dbReference>
<name>A0A0A9ILT4_ARUDO</name>
<reference evidence="1" key="2">
    <citation type="journal article" date="2015" name="Data Brief">
        <title>Shoot transcriptome of the giant reed, Arundo donax.</title>
        <authorList>
            <person name="Barrero R.A."/>
            <person name="Guerrero F.D."/>
            <person name="Moolhuijzen P."/>
            <person name="Goolsby J.A."/>
            <person name="Tidwell J."/>
            <person name="Bellgard S.E."/>
            <person name="Bellgard M.I."/>
        </authorList>
    </citation>
    <scope>NUCLEOTIDE SEQUENCE</scope>
    <source>
        <tissue evidence="1">Shoot tissue taken approximately 20 cm above the soil surface</tissue>
    </source>
</reference>
<protein>
    <submittedName>
        <fullName evidence="1">Uncharacterized protein</fullName>
    </submittedName>
</protein>
<accession>A0A0A9ILT4</accession>
<sequence length="61" mass="7216">MLRQFVQWHSLMGVIICGIDFRFSSYSAMVQFLCSVPLFHLEVTIARGIFKKYMKMLMHLD</sequence>
<proteinExistence type="predicted"/>